<keyword evidence="6 15" id="KW-0436">Ligase</keyword>
<dbReference type="InterPro" id="IPR020825">
    <property type="entry name" value="Phe-tRNA_synthase-like_B3/B4"/>
</dbReference>
<evidence type="ECO:0000256" key="12">
    <source>
        <dbReference type="ARBA" id="ARBA00022917"/>
    </source>
</evidence>
<organism evidence="20 21">
    <name type="scientific">Acidaminococcus fermentans</name>
    <dbReference type="NCBI Taxonomy" id="905"/>
    <lineage>
        <taxon>Bacteria</taxon>
        <taxon>Bacillati</taxon>
        <taxon>Bacillota</taxon>
        <taxon>Negativicutes</taxon>
        <taxon>Acidaminococcales</taxon>
        <taxon>Acidaminococcaceae</taxon>
        <taxon>Acidaminococcus</taxon>
    </lineage>
</organism>
<gene>
    <name evidence="15" type="primary">pheT</name>
    <name evidence="20" type="ORF">SAMN05216495_102160</name>
</gene>
<evidence type="ECO:0000256" key="16">
    <source>
        <dbReference type="PROSITE-ProRule" id="PRU00209"/>
    </source>
</evidence>
<dbReference type="PROSITE" id="PS50886">
    <property type="entry name" value="TRBD"/>
    <property type="match status" value="1"/>
</dbReference>
<evidence type="ECO:0000256" key="1">
    <source>
        <dbReference type="ARBA" id="ARBA00004496"/>
    </source>
</evidence>
<evidence type="ECO:0000256" key="7">
    <source>
        <dbReference type="ARBA" id="ARBA00022723"/>
    </source>
</evidence>
<dbReference type="FunFam" id="2.40.50.140:FF:000045">
    <property type="entry name" value="Phenylalanine--tRNA ligase beta subunit"/>
    <property type="match status" value="1"/>
</dbReference>
<evidence type="ECO:0000259" key="19">
    <source>
        <dbReference type="PROSITE" id="PS51483"/>
    </source>
</evidence>
<dbReference type="EMBL" id="FNOP01000002">
    <property type="protein sequence ID" value="SDW53339.1"/>
    <property type="molecule type" value="Genomic_DNA"/>
</dbReference>
<dbReference type="InterPro" id="IPR009061">
    <property type="entry name" value="DNA-bd_dom_put_sf"/>
</dbReference>
<dbReference type="Pfam" id="PF03147">
    <property type="entry name" value="FDX-ACB"/>
    <property type="match status" value="1"/>
</dbReference>
<comment type="caution">
    <text evidence="20">The sequence shown here is derived from an EMBL/GenBank/DDBJ whole genome shotgun (WGS) entry which is preliminary data.</text>
</comment>
<dbReference type="GO" id="GO:0004826">
    <property type="term" value="F:phenylalanine-tRNA ligase activity"/>
    <property type="evidence" value="ECO:0007669"/>
    <property type="project" value="UniProtKB-UniRule"/>
</dbReference>
<accession>A0A1H2UCR4</accession>
<dbReference type="InterPro" id="IPR033714">
    <property type="entry name" value="tRNA_bind_bactPheRS"/>
</dbReference>
<evidence type="ECO:0000313" key="20">
    <source>
        <dbReference type="EMBL" id="SDW53339.1"/>
    </source>
</evidence>
<dbReference type="InterPro" id="IPR005146">
    <property type="entry name" value="B3/B4_tRNA-bd"/>
</dbReference>
<keyword evidence="7 15" id="KW-0479">Metal-binding</keyword>
<dbReference type="InterPro" id="IPR045864">
    <property type="entry name" value="aa-tRNA-synth_II/BPL/LPL"/>
</dbReference>
<keyword evidence="8 15" id="KW-0547">Nucleotide-binding</keyword>
<sequence>MLASINWLKQYVDIPVTPEVLADKLTRVGLEVEQVIHLGEGLEGVITGKVAQIERHPNSDHLWICQMDLGQGELVQILTGAQNVHQGDMVPVAVVGSHLPGGMTLKAAKMRGLDSNGMLCSAGELGIDAKLLLPEQRDGIFILPENTPIGVDVKELLGLDDVVLDIDLTANRSDCFNMLGLARETAAVLGQSLRLPKLATRDEAAGSAADCAKVEIQCKDLCTRFAMRMVKDIQVTESPEWMQKLLRAVNIRPINNVVDVTNYVMMELGQPMHAYDYDTVADHTWIVRRAQEGETLVTLDGQKRDLNPNMIVIADPEKAIGLGGVMGGLATEVTGKTVNVMLESATFYGPSIRHTSKDLGLRSEASQRFERGVDTIRDHDALNRAVHLLEEMGACKAVAGVVEDYPVPQEPVKIKALPEALRRRIGTEEITDAEMRSILEGLRFDVEPQADGSWLVTVPTWRNDCTCDADLSEEVARMYGYDKIPSTLPQLDMARGGQAPIEDVKDKVRNCLADAGLDEVMTYTFINAGDFDKLGLGADDSRRQAIQIINPISDDFRTMRTALVPSLLNTAAYNLARQNDRVALFEVGRVFLPKALPLTEQPAEKTRLCVVLAGKRNELNWTESKDAVDFFDLKGDLELVLEVLQASGVTYAKPEEKFLHPGKSCTVLHDGKAVGFMGALHPQVQDRFGLSAETFVLELDLSSFVEGAERIPQFTHIPQFPSTSRDIAVVVPQTVSAVDLMAEIRTQAGPLLKDVRLFDVYSGKQVKAGCKSVAFSLTFQDLTRTLQDKEINDIINQVVKKVQERFEGELRE</sequence>
<keyword evidence="9 15" id="KW-0067">ATP-binding</keyword>
<evidence type="ECO:0000256" key="5">
    <source>
        <dbReference type="ARBA" id="ARBA00022555"/>
    </source>
</evidence>
<dbReference type="HAMAP" id="MF_00283">
    <property type="entry name" value="Phe_tRNA_synth_beta1"/>
    <property type="match status" value="1"/>
</dbReference>
<dbReference type="SMART" id="SM00873">
    <property type="entry name" value="B3_4"/>
    <property type="match status" value="1"/>
</dbReference>
<dbReference type="PROSITE" id="PS51483">
    <property type="entry name" value="B5"/>
    <property type="match status" value="1"/>
</dbReference>
<dbReference type="PANTHER" id="PTHR10947:SF0">
    <property type="entry name" value="PHENYLALANINE--TRNA LIGASE BETA SUBUNIT"/>
    <property type="match status" value="1"/>
</dbReference>
<dbReference type="SUPFAM" id="SSF50249">
    <property type="entry name" value="Nucleic acid-binding proteins"/>
    <property type="match status" value="1"/>
</dbReference>
<comment type="subunit">
    <text evidence="3 15">Tetramer of two alpha and two beta subunits.</text>
</comment>
<feature type="binding site" evidence="15">
    <location>
        <position position="473"/>
    </location>
    <ligand>
        <name>Mg(2+)</name>
        <dbReference type="ChEBI" id="CHEBI:18420"/>
        <note>shared with alpha subunit</note>
    </ligand>
</feature>
<comment type="subcellular location">
    <subcellularLocation>
        <location evidence="1 15">Cytoplasm</location>
    </subcellularLocation>
</comment>
<dbReference type="InterPro" id="IPR012340">
    <property type="entry name" value="NA-bd_OB-fold"/>
</dbReference>
<evidence type="ECO:0000313" key="21">
    <source>
        <dbReference type="Proteomes" id="UP000182379"/>
    </source>
</evidence>
<dbReference type="InterPro" id="IPR002547">
    <property type="entry name" value="tRNA-bd_dom"/>
</dbReference>
<dbReference type="Gene3D" id="2.40.50.140">
    <property type="entry name" value="Nucleic acid-binding proteins"/>
    <property type="match status" value="1"/>
</dbReference>
<dbReference type="Pfam" id="PF01588">
    <property type="entry name" value="tRNA_bind"/>
    <property type="match status" value="1"/>
</dbReference>
<name>A0A1H2UCR4_ACIFE</name>
<evidence type="ECO:0000256" key="10">
    <source>
        <dbReference type="ARBA" id="ARBA00022842"/>
    </source>
</evidence>
<dbReference type="InterPro" id="IPR005121">
    <property type="entry name" value="Fdx_antiC-bd"/>
</dbReference>
<evidence type="ECO:0000256" key="3">
    <source>
        <dbReference type="ARBA" id="ARBA00011209"/>
    </source>
</evidence>
<evidence type="ECO:0000256" key="13">
    <source>
        <dbReference type="ARBA" id="ARBA00023146"/>
    </source>
</evidence>
<dbReference type="GO" id="GO:0140096">
    <property type="term" value="F:catalytic activity, acting on a protein"/>
    <property type="evidence" value="ECO:0007669"/>
    <property type="project" value="UniProtKB-ARBA"/>
</dbReference>
<dbReference type="NCBIfam" id="TIGR00472">
    <property type="entry name" value="pheT_bact"/>
    <property type="match status" value="1"/>
</dbReference>
<dbReference type="CDD" id="cd00769">
    <property type="entry name" value="PheRS_beta_core"/>
    <property type="match status" value="1"/>
</dbReference>
<dbReference type="GO" id="GO:0000049">
    <property type="term" value="F:tRNA binding"/>
    <property type="evidence" value="ECO:0007669"/>
    <property type="project" value="UniProtKB-UniRule"/>
</dbReference>
<feature type="binding site" evidence="15">
    <location>
        <position position="464"/>
    </location>
    <ligand>
        <name>Mg(2+)</name>
        <dbReference type="ChEBI" id="CHEBI:18420"/>
        <note>shared with alpha subunit</note>
    </ligand>
</feature>
<dbReference type="CDD" id="cd02796">
    <property type="entry name" value="tRNA_bind_bactPheRS"/>
    <property type="match status" value="1"/>
</dbReference>
<dbReference type="InterPro" id="IPR004532">
    <property type="entry name" value="Phe-tRNA-ligase_IIc_bsu_bact"/>
</dbReference>
<protein>
    <recommendedName>
        <fullName evidence="15">Phenylalanine--tRNA ligase beta subunit</fullName>
        <ecNumber evidence="15">6.1.1.20</ecNumber>
    </recommendedName>
    <alternativeName>
        <fullName evidence="15">Phenylalanyl-tRNA synthetase beta subunit</fullName>
        <shortName evidence="15">PheRS</shortName>
    </alternativeName>
</protein>
<evidence type="ECO:0000259" key="18">
    <source>
        <dbReference type="PROSITE" id="PS51447"/>
    </source>
</evidence>
<dbReference type="GO" id="GO:0009328">
    <property type="term" value="C:phenylalanine-tRNA ligase complex"/>
    <property type="evidence" value="ECO:0007669"/>
    <property type="project" value="TreeGrafter"/>
</dbReference>
<dbReference type="SUPFAM" id="SSF55681">
    <property type="entry name" value="Class II aaRS and biotin synthetases"/>
    <property type="match status" value="1"/>
</dbReference>
<dbReference type="Gene3D" id="3.30.930.10">
    <property type="entry name" value="Bira Bifunctional Protein, Domain 2"/>
    <property type="match status" value="1"/>
</dbReference>
<dbReference type="GO" id="GO:0016740">
    <property type="term" value="F:transferase activity"/>
    <property type="evidence" value="ECO:0007669"/>
    <property type="project" value="UniProtKB-ARBA"/>
</dbReference>
<comment type="cofactor">
    <cofactor evidence="15">
        <name>Mg(2+)</name>
        <dbReference type="ChEBI" id="CHEBI:18420"/>
    </cofactor>
    <text evidence="15">Binds 2 magnesium ions per tetramer.</text>
</comment>
<feature type="domain" description="B5" evidence="19">
    <location>
        <begin position="409"/>
        <end position="486"/>
    </location>
</feature>
<dbReference type="Pfam" id="PF17759">
    <property type="entry name" value="tRNA_synthFbeta"/>
    <property type="match status" value="1"/>
</dbReference>
<keyword evidence="5 16" id="KW-0820">tRNA-binding</keyword>
<evidence type="ECO:0000256" key="8">
    <source>
        <dbReference type="ARBA" id="ARBA00022741"/>
    </source>
</evidence>
<dbReference type="FunFam" id="3.30.70.380:FF:000001">
    <property type="entry name" value="Phenylalanine--tRNA ligase beta subunit"/>
    <property type="match status" value="1"/>
</dbReference>
<dbReference type="GO" id="GO:0006432">
    <property type="term" value="P:phenylalanyl-tRNA aminoacylation"/>
    <property type="evidence" value="ECO:0007669"/>
    <property type="project" value="UniProtKB-UniRule"/>
</dbReference>
<dbReference type="GO" id="GO:0005524">
    <property type="term" value="F:ATP binding"/>
    <property type="evidence" value="ECO:0007669"/>
    <property type="project" value="UniProtKB-UniRule"/>
</dbReference>
<feature type="domain" description="FDX-ACB" evidence="18">
    <location>
        <begin position="718"/>
        <end position="811"/>
    </location>
</feature>
<dbReference type="Pfam" id="PF03483">
    <property type="entry name" value="B3_4"/>
    <property type="match status" value="1"/>
</dbReference>
<evidence type="ECO:0000259" key="17">
    <source>
        <dbReference type="PROSITE" id="PS50886"/>
    </source>
</evidence>
<dbReference type="Gene3D" id="3.30.56.10">
    <property type="match status" value="2"/>
</dbReference>
<dbReference type="PROSITE" id="PS51447">
    <property type="entry name" value="FDX_ACB"/>
    <property type="match status" value="1"/>
</dbReference>
<keyword evidence="11 16" id="KW-0694">RNA-binding</keyword>
<feature type="binding site" evidence="15">
    <location>
        <position position="470"/>
    </location>
    <ligand>
        <name>Mg(2+)</name>
        <dbReference type="ChEBI" id="CHEBI:18420"/>
        <note>shared with alpha subunit</note>
    </ligand>
</feature>
<feature type="binding site" evidence="15">
    <location>
        <position position="474"/>
    </location>
    <ligand>
        <name>Mg(2+)</name>
        <dbReference type="ChEBI" id="CHEBI:18420"/>
        <note>shared with alpha subunit</note>
    </ligand>
</feature>
<dbReference type="SMART" id="SM00874">
    <property type="entry name" value="B5"/>
    <property type="match status" value="1"/>
</dbReference>
<dbReference type="InterPro" id="IPR045060">
    <property type="entry name" value="Phe-tRNA-ligase_IIc_bsu"/>
</dbReference>
<evidence type="ECO:0000256" key="4">
    <source>
        <dbReference type="ARBA" id="ARBA00022490"/>
    </source>
</evidence>
<feature type="domain" description="TRNA-binding" evidence="17">
    <location>
        <begin position="39"/>
        <end position="154"/>
    </location>
</feature>
<dbReference type="InterPro" id="IPR041616">
    <property type="entry name" value="PheRS_beta_core"/>
</dbReference>
<evidence type="ECO:0000256" key="2">
    <source>
        <dbReference type="ARBA" id="ARBA00008653"/>
    </source>
</evidence>
<dbReference type="Pfam" id="PF03484">
    <property type="entry name" value="B5"/>
    <property type="match status" value="1"/>
</dbReference>
<comment type="catalytic activity">
    <reaction evidence="14 15">
        <text>tRNA(Phe) + L-phenylalanine + ATP = L-phenylalanyl-tRNA(Phe) + AMP + diphosphate + H(+)</text>
        <dbReference type="Rhea" id="RHEA:19413"/>
        <dbReference type="Rhea" id="RHEA-COMP:9668"/>
        <dbReference type="Rhea" id="RHEA-COMP:9699"/>
        <dbReference type="ChEBI" id="CHEBI:15378"/>
        <dbReference type="ChEBI" id="CHEBI:30616"/>
        <dbReference type="ChEBI" id="CHEBI:33019"/>
        <dbReference type="ChEBI" id="CHEBI:58095"/>
        <dbReference type="ChEBI" id="CHEBI:78442"/>
        <dbReference type="ChEBI" id="CHEBI:78531"/>
        <dbReference type="ChEBI" id="CHEBI:456215"/>
        <dbReference type="EC" id="6.1.1.20"/>
    </reaction>
</comment>
<dbReference type="EC" id="6.1.1.20" evidence="15"/>
<dbReference type="FunFam" id="3.50.40.10:FF:000001">
    <property type="entry name" value="Phenylalanine--tRNA ligase beta subunit"/>
    <property type="match status" value="1"/>
</dbReference>
<dbReference type="Gene3D" id="3.50.40.10">
    <property type="entry name" value="Phenylalanyl-trna Synthetase, Chain B, domain 3"/>
    <property type="match status" value="1"/>
</dbReference>
<dbReference type="RefSeq" id="WP_074704492.1">
    <property type="nucleotide sequence ID" value="NZ_FNOP01000002.1"/>
</dbReference>
<keyword evidence="10 15" id="KW-0460">Magnesium</keyword>
<keyword evidence="12 15" id="KW-0648">Protein biosynthesis</keyword>
<dbReference type="Proteomes" id="UP000182379">
    <property type="component" value="Unassembled WGS sequence"/>
</dbReference>
<evidence type="ECO:0000256" key="15">
    <source>
        <dbReference type="HAMAP-Rule" id="MF_00283"/>
    </source>
</evidence>
<keyword evidence="13 15" id="KW-0030">Aminoacyl-tRNA synthetase</keyword>
<evidence type="ECO:0000256" key="11">
    <source>
        <dbReference type="ARBA" id="ARBA00022884"/>
    </source>
</evidence>
<dbReference type="Gene3D" id="3.30.70.380">
    <property type="entry name" value="Ferrodoxin-fold anticodon-binding domain"/>
    <property type="match status" value="1"/>
</dbReference>
<evidence type="ECO:0000256" key="14">
    <source>
        <dbReference type="ARBA" id="ARBA00049255"/>
    </source>
</evidence>
<evidence type="ECO:0000256" key="9">
    <source>
        <dbReference type="ARBA" id="ARBA00022840"/>
    </source>
</evidence>
<dbReference type="NCBIfam" id="NF045760">
    <property type="entry name" value="YtpR"/>
    <property type="match status" value="1"/>
</dbReference>
<dbReference type="AlphaFoldDB" id="A0A1H2UCR4"/>
<comment type="similarity">
    <text evidence="2 15">Belongs to the phenylalanyl-tRNA synthetase beta subunit family. Type 1 subfamily.</text>
</comment>
<evidence type="ECO:0000256" key="6">
    <source>
        <dbReference type="ARBA" id="ARBA00022598"/>
    </source>
</evidence>
<reference evidence="20 21" key="1">
    <citation type="submission" date="2016-10" db="EMBL/GenBank/DDBJ databases">
        <authorList>
            <person name="Varghese N."/>
            <person name="Submissions S."/>
        </authorList>
    </citation>
    <scope>NUCLEOTIDE SEQUENCE [LARGE SCALE GENOMIC DNA]</scope>
    <source>
        <strain evidence="20 21">WCC6</strain>
    </source>
</reference>
<dbReference type="SUPFAM" id="SSF54991">
    <property type="entry name" value="Anticodon-binding domain of PheRS"/>
    <property type="match status" value="1"/>
</dbReference>
<dbReference type="SMART" id="SM00896">
    <property type="entry name" value="FDX-ACB"/>
    <property type="match status" value="1"/>
</dbReference>
<dbReference type="PANTHER" id="PTHR10947">
    <property type="entry name" value="PHENYLALANYL-TRNA SYNTHETASE BETA CHAIN AND LEUCINE-RICH REPEAT-CONTAINING PROTEIN 47"/>
    <property type="match status" value="1"/>
</dbReference>
<dbReference type="GO" id="GO:0000287">
    <property type="term" value="F:magnesium ion binding"/>
    <property type="evidence" value="ECO:0007669"/>
    <property type="project" value="UniProtKB-UniRule"/>
</dbReference>
<dbReference type="FunFam" id="3.30.930.10:FF:000022">
    <property type="entry name" value="Phenylalanine--tRNA ligase beta subunit"/>
    <property type="match status" value="1"/>
</dbReference>
<keyword evidence="4 15" id="KW-0963">Cytoplasm</keyword>
<dbReference type="SUPFAM" id="SSF56037">
    <property type="entry name" value="PheT/TilS domain"/>
    <property type="match status" value="1"/>
</dbReference>
<dbReference type="InterPro" id="IPR005147">
    <property type="entry name" value="tRNA_synthase_B5-dom"/>
</dbReference>
<proteinExistence type="inferred from homology"/>
<dbReference type="SUPFAM" id="SSF46955">
    <property type="entry name" value="Putative DNA-binding domain"/>
    <property type="match status" value="1"/>
</dbReference>
<dbReference type="InterPro" id="IPR036690">
    <property type="entry name" value="Fdx_antiC-bd_sf"/>
</dbReference>